<protein>
    <submittedName>
        <fullName evidence="1">Uncharacterized protein</fullName>
    </submittedName>
</protein>
<reference evidence="1" key="1">
    <citation type="journal article" date="2023" name="G3 (Bethesda)">
        <title>A reference genome for the long-term kleptoplast-retaining sea slug Elysia crispata morphotype clarki.</title>
        <authorList>
            <person name="Eastman K.E."/>
            <person name="Pendleton A.L."/>
            <person name="Shaikh M.A."/>
            <person name="Suttiyut T."/>
            <person name="Ogas R."/>
            <person name="Tomko P."/>
            <person name="Gavelis G."/>
            <person name="Widhalm J.R."/>
            <person name="Wisecaver J.H."/>
        </authorList>
    </citation>
    <scope>NUCLEOTIDE SEQUENCE</scope>
    <source>
        <strain evidence="1">ECLA1</strain>
    </source>
</reference>
<proteinExistence type="predicted"/>
<accession>A0AAE1DWN2</accession>
<dbReference type="Proteomes" id="UP001283361">
    <property type="component" value="Unassembled WGS sequence"/>
</dbReference>
<gene>
    <name evidence="1" type="ORF">RRG08_050812</name>
</gene>
<name>A0AAE1DWN2_9GAST</name>
<evidence type="ECO:0000313" key="1">
    <source>
        <dbReference type="EMBL" id="KAK3785791.1"/>
    </source>
</evidence>
<organism evidence="1 2">
    <name type="scientific">Elysia crispata</name>
    <name type="common">lettuce slug</name>
    <dbReference type="NCBI Taxonomy" id="231223"/>
    <lineage>
        <taxon>Eukaryota</taxon>
        <taxon>Metazoa</taxon>
        <taxon>Spiralia</taxon>
        <taxon>Lophotrochozoa</taxon>
        <taxon>Mollusca</taxon>
        <taxon>Gastropoda</taxon>
        <taxon>Heterobranchia</taxon>
        <taxon>Euthyneura</taxon>
        <taxon>Panpulmonata</taxon>
        <taxon>Sacoglossa</taxon>
        <taxon>Placobranchoidea</taxon>
        <taxon>Plakobranchidae</taxon>
        <taxon>Elysia</taxon>
    </lineage>
</organism>
<dbReference type="EMBL" id="JAWDGP010002060">
    <property type="protein sequence ID" value="KAK3785791.1"/>
    <property type="molecule type" value="Genomic_DNA"/>
</dbReference>
<dbReference type="AlphaFoldDB" id="A0AAE1DWN2"/>
<evidence type="ECO:0000313" key="2">
    <source>
        <dbReference type="Proteomes" id="UP001283361"/>
    </source>
</evidence>
<keyword evidence="2" id="KW-1185">Reference proteome</keyword>
<sequence length="130" mass="14595">MWYMFDGKEAERGRKSLQRLRDNSLTHSLMRLGSLTVSVSVSSVLAALIPQRPLSRSRCPPPTASRHFARVLLHSVPVTHFSSFIHLVCSSLSARHNGSIDREIPNRRCIRSDASVADWSISFLLDLLVL</sequence>
<comment type="caution">
    <text evidence="1">The sequence shown here is derived from an EMBL/GenBank/DDBJ whole genome shotgun (WGS) entry which is preliminary data.</text>
</comment>